<dbReference type="SUPFAM" id="SSF50494">
    <property type="entry name" value="Trypsin-like serine proteases"/>
    <property type="match status" value="1"/>
</dbReference>
<reference evidence="3" key="1">
    <citation type="submission" date="2014-12" db="EMBL/GenBank/DDBJ databases">
        <title>Insight into the proteome of Arion vulgaris.</title>
        <authorList>
            <person name="Aradska J."/>
            <person name="Bulat T."/>
            <person name="Smidak R."/>
            <person name="Sarate P."/>
            <person name="Gangsoo J."/>
            <person name="Sialana F."/>
            <person name="Bilban M."/>
            <person name="Lubec G."/>
        </authorList>
    </citation>
    <scope>NUCLEOTIDE SEQUENCE</scope>
    <source>
        <tissue evidence="3">Skin</tissue>
    </source>
</reference>
<keyword evidence="1" id="KW-0732">Signal</keyword>
<dbReference type="AlphaFoldDB" id="A0A0B6ZUM8"/>
<accession>A0A0B6ZUM8</accession>
<evidence type="ECO:0000313" key="3">
    <source>
        <dbReference type="EMBL" id="CEK72293.1"/>
    </source>
</evidence>
<protein>
    <recommendedName>
        <fullName evidence="2">Peptidase S1 domain-containing protein</fullName>
    </recommendedName>
</protein>
<feature type="signal peptide" evidence="1">
    <location>
        <begin position="1"/>
        <end position="31"/>
    </location>
</feature>
<dbReference type="InterPro" id="IPR001254">
    <property type="entry name" value="Trypsin_dom"/>
</dbReference>
<dbReference type="Gene3D" id="2.40.10.10">
    <property type="entry name" value="Trypsin-like serine proteases"/>
    <property type="match status" value="2"/>
</dbReference>
<dbReference type="GO" id="GO:0006508">
    <property type="term" value="P:proteolysis"/>
    <property type="evidence" value="ECO:0007669"/>
    <property type="project" value="InterPro"/>
</dbReference>
<gene>
    <name evidence="3" type="primary">ORF81801</name>
</gene>
<sequence length="391" mass="42409">MQLSRRMAFLQLQTCILVALFTNYGHLEVSAQDICEKFNIGGPCKLLKPQTNDTSNAQTPLVVGNPYCSLACSQGDAELFSDLCHCPSAVTESATTKTLTSTTQVSSTTTISTTTRRPVTCYYSTQRPARLSNVARRMYSSTPVLTECDYPGVVTLFRDNKGQLTPACMAVLMDVDALIINSKNCKAWVQNTDLYVMADSYRSNRATKTISVNRSSLKLLDESGTLKDLYTVKLNGKLRFNAGCTQPVCVPNINIPATDIDLNDCRIIGLGYTTNKLSDPVPPQLNEIKVKVSSSSISKTNLTITRVDKRPAIACLGDDSAPLICPHITSGEWITVGVTISVGYPCETSGLTNTVVTSLLGEAKNKAYYNAILANFKYADPNVFAAAESNI</sequence>
<name>A0A0B6ZUM8_9EUPU</name>
<feature type="domain" description="Peptidase S1" evidence="2">
    <location>
        <begin position="138"/>
        <end position="377"/>
    </location>
</feature>
<dbReference type="InterPro" id="IPR043504">
    <property type="entry name" value="Peptidase_S1_PA_chymotrypsin"/>
</dbReference>
<feature type="chain" id="PRO_5002123951" description="Peptidase S1 domain-containing protein" evidence="1">
    <location>
        <begin position="32"/>
        <end position="391"/>
    </location>
</feature>
<proteinExistence type="predicted"/>
<evidence type="ECO:0000259" key="2">
    <source>
        <dbReference type="PROSITE" id="PS50240"/>
    </source>
</evidence>
<evidence type="ECO:0000256" key="1">
    <source>
        <dbReference type="SAM" id="SignalP"/>
    </source>
</evidence>
<organism evidence="3">
    <name type="scientific">Arion vulgaris</name>
    <dbReference type="NCBI Taxonomy" id="1028688"/>
    <lineage>
        <taxon>Eukaryota</taxon>
        <taxon>Metazoa</taxon>
        <taxon>Spiralia</taxon>
        <taxon>Lophotrochozoa</taxon>
        <taxon>Mollusca</taxon>
        <taxon>Gastropoda</taxon>
        <taxon>Heterobranchia</taxon>
        <taxon>Euthyneura</taxon>
        <taxon>Panpulmonata</taxon>
        <taxon>Eupulmonata</taxon>
        <taxon>Stylommatophora</taxon>
        <taxon>Helicina</taxon>
        <taxon>Arionoidea</taxon>
        <taxon>Arionidae</taxon>
        <taxon>Arion</taxon>
    </lineage>
</organism>
<dbReference type="PROSITE" id="PS50240">
    <property type="entry name" value="TRYPSIN_DOM"/>
    <property type="match status" value="1"/>
</dbReference>
<dbReference type="EMBL" id="HACG01025428">
    <property type="protein sequence ID" value="CEK72293.1"/>
    <property type="molecule type" value="Transcribed_RNA"/>
</dbReference>
<dbReference type="GO" id="GO:0004252">
    <property type="term" value="F:serine-type endopeptidase activity"/>
    <property type="evidence" value="ECO:0007669"/>
    <property type="project" value="InterPro"/>
</dbReference>
<dbReference type="InterPro" id="IPR009003">
    <property type="entry name" value="Peptidase_S1_PA"/>
</dbReference>